<keyword evidence="4" id="KW-0963">Cytoplasm</keyword>
<dbReference type="OrthoDB" id="9813962at2"/>
<dbReference type="GO" id="GO:0009117">
    <property type="term" value="P:nucleotide metabolic process"/>
    <property type="evidence" value="ECO:0007669"/>
    <property type="project" value="UniProtKB-KW"/>
</dbReference>
<keyword evidence="6" id="KW-1185">Reference proteome</keyword>
<dbReference type="InterPro" id="IPR029001">
    <property type="entry name" value="ITPase-like_fam"/>
</dbReference>
<comment type="cofactor">
    <cofactor evidence="1 4">
        <name>a divalent metal cation</name>
        <dbReference type="ChEBI" id="CHEBI:60240"/>
    </cofactor>
</comment>
<dbReference type="AlphaFoldDB" id="A0A3P5X3W2"/>
<comment type="catalytic activity">
    <reaction evidence="4">
        <text>a ribonucleoside 5'-triphosphate + H2O = a ribonucleoside 5'-phosphate + diphosphate + H(+)</text>
        <dbReference type="Rhea" id="RHEA:23996"/>
        <dbReference type="ChEBI" id="CHEBI:15377"/>
        <dbReference type="ChEBI" id="CHEBI:15378"/>
        <dbReference type="ChEBI" id="CHEBI:33019"/>
        <dbReference type="ChEBI" id="CHEBI:58043"/>
        <dbReference type="ChEBI" id="CHEBI:61557"/>
        <dbReference type="EC" id="3.6.1.9"/>
    </reaction>
</comment>
<proteinExistence type="inferred from homology"/>
<evidence type="ECO:0000256" key="3">
    <source>
        <dbReference type="ARBA" id="ARBA00023080"/>
    </source>
</evidence>
<reference evidence="5 6" key="1">
    <citation type="submission" date="2018-11" db="EMBL/GenBank/DDBJ databases">
        <authorList>
            <person name="Criscuolo A."/>
        </authorList>
    </citation>
    <scope>NUCLEOTIDE SEQUENCE [LARGE SCALE GENOMIC DNA]</scope>
    <source>
        <strain evidence="5">ACIP111625</strain>
    </source>
</reference>
<comment type="catalytic activity">
    <reaction evidence="4">
        <text>a 2'-deoxyribonucleoside 5'-triphosphate + H2O = a 2'-deoxyribonucleoside 5'-phosphate + diphosphate + H(+)</text>
        <dbReference type="Rhea" id="RHEA:44644"/>
        <dbReference type="ChEBI" id="CHEBI:15377"/>
        <dbReference type="ChEBI" id="CHEBI:15378"/>
        <dbReference type="ChEBI" id="CHEBI:33019"/>
        <dbReference type="ChEBI" id="CHEBI:61560"/>
        <dbReference type="ChEBI" id="CHEBI:65317"/>
        <dbReference type="EC" id="3.6.1.9"/>
    </reaction>
</comment>
<organism evidence="5 6">
    <name type="scientific">Pseudogemmobacter humi</name>
    <dbReference type="NCBI Taxonomy" id="2483812"/>
    <lineage>
        <taxon>Bacteria</taxon>
        <taxon>Pseudomonadati</taxon>
        <taxon>Pseudomonadota</taxon>
        <taxon>Alphaproteobacteria</taxon>
        <taxon>Rhodobacterales</taxon>
        <taxon>Paracoccaceae</taxon>
        <taxon>Pseudogemmobacter</taxon>
    </lineage>
</organism>
<accession>A0A3P5X3W2</accession>
<dbReference type="GO" id="GO:0005737">
    <property type="term" value="C:cytoplasm"/>
    <property type="evidence" value="ECO:0007669"/>
    <property type="project" value="UniProtKB-SubCell"/>
</dbReference>
<evidence type="ECO:0000256" key="4">
    <source>
        <dbReference type="HAMAP-Rule" id="MF_00528"/>
    </source>
</evidence>
<dbReference type="Gene3D" id="3.90.950.10">
    <property type="match status" value="1"/>
</dbReference>
<dbReference type="RefSeq" id="WP_124085094.1">
    <property type="nucleotide sequence ID" value="NZ_UXAW01000036.1"/>
</dbReference>
<dbReference type="CDD" id="cd00555">
    <property type="entry name" value="Maf"/>
    <property type="match status" value="1"/>
</dbReference>
<sequence>MTPEKAARLLPPLVLASTSATRIAMLEAAGLSFESLPARVDEESIRRALEAEGASPRDMADTLAEVKARKIAEKRPDALVIGCDQILELNRRIFAKPETPEEARENLLALRGKTHRLLSAAVVYEEGKPVWRHVSEARLTMRDFSEAYLDSYIPRNWEKIRHSVGGYRLEEEGVRLFSALQGDHFTILGMPLLPLLSWLSLRGIIPA</sequence>
<dbReference type="PIRSF" id="PIRSF006305">
    <property type="entry name" value="Maf"/>
    <property type="match status" value="1"/>
</dbReference>
<evidence type="ECO:0000256" key="1">
    <source>
        <dbReference type="ARBA" id="ARBA00001968"/>
    </source>
</evidence>
<comment type="function">
    <text evidence="4">Nucleoside triphosphate pyrophosphatase. May have a dual role in cell division arrest and in preventing the incorporation of modified nucleotides into cellular nucleic acids.</text>
</comment>
<dbReference type="PANTHER" id="PTHR43213">
    <property type="entry name" value="BIFUNCTIONAL DTTP/UTP PYROPHOSPHATASE/METHYLTRANSFERASE PROTEIN-RELATED"/>
    <property type="match status" value="1"/>
</dbReference>
<dbReference type="SUPFAM" id="SSF52972">
    <property type="entry name" value="ITPase-like"/>
    <property type="match status" value="1"/>
</dbReference>
<protein>
    <recommendedName>
        <fullName evidence="4">Nucleoside triphosphate pyrophosphatase</fullName>
        <ecNumber evidence="4">3.6.1.9</ecNumber>
    </recommendedName>
    <alternativeName>
        <fullName evidence="4">Nucleotide pyrophosphatase</fullName>
        <shortName evidence="4">Nucleotide PPase</shortName>
    </alternativeName>
</protein>
<comment type="similarity">
    <text evidence="4">Belongs to the Maf family.</text>
</comment>
<keyword evidence="3 4" id="KW-0546">Nucleotide metabolism</keyword>
<gene>
    <name evidence="5" type="primary">yceF</name>
    <name evidence="5" type="ORF">XINFAN_00658</name>
</gene>
<evidence type="ECO:0000313" key="6">
    <source>
        <dbReference type="Proteomes" id="UP000277498"/>
    </source>
</evidence>
<dbReference type="EC" id="3.6.1.9" evidence="4"/>
<dbReference type="Proteomes" id="UP000277498">
    <property type="component" value="Unassembled WGS sequence"/>
</dbReference>
<dbReference type="PANTHER" id="PTHR43213:SF5">
    <property type="entry name" value="BIFUNCTIONAL DTTP_UTP PYROPHOSPHATASE_METHYLTRANSFERASE PROTEIN-RELATED"/>
    <property type="match status" value="1"/>
</dbReference>
<dbReference type="EMBL" id="UXAW01000036">
    <property type="protein sequence ID" value="VDC21884.1"/>
    <property type="molecule type" value="Genomic_DNA"/>
</dbReference>
<dbReference type="GO" id="GO:0047429">
    <property type="term" value="F:nucleoside triphosphate diphosphatase activity"/>
    <property type="evidence" value="ECO:0007669"/>
    <property type="project" value="UniProtKB-EC"/>
</dbReference>
<dbReference type="InterPro" id="IPR003697">
    <property type="entry name" value="Maf-like"/>
</dbReference>
<comment type="subcellular location">
    <subcellularLocation>
        <location evidence="4">Cytoplasm</location>
    </subcellularLocation>
</comment>
<name>A0A3P5X3W2_9RHOB</name>
<comment type="caution">
    <text evidence="4">Lacks conserved residue(s) required for the propagation of feature annotation.</text>
</comment>
<evidence type="ECO:0000313" key="5">
    <source>
        <dbReference type="EMBL" id="VDC21884.1"/>
    </source>
</evidence>
<keyword evidence="2 4" id="KW-0378">Hydrolase</keyword>
<feature type="active site" description="Proton acceptor" evidence="4">
    <location>
        <position position="84"/>
    </location>
</feature>
<evidence type="ECO:0000256" key="2">
    <source>
        <dbReference type="ARBA" id="ARBA00022801"/>
    </source>
</evidence>
<dbReference type="Pfam" id="PF02545">
    <property type="entry name" value="Maf"/>
    <property type="match status" value="1"/>
</dbReference>
<dbReference type="HAMAP" id="MF_00528">
    <property type="entry name" value="Maf"/>
    <property type="match status" value="1"/>
</dbReference>